<dbReference type="EMBL" id="JABCKI010006416">
    <property type="protein sequence ID" value="KAG5634431.1"/>
    <property type="molecule type" value="Genomic_DNA"/>
</dbReference>
<accession>A0A9P7FPJ9</accession>
<sequence length="476" mass="53956">MPEIPTEVTAFSSEAQRAQECLRIDRRIQELESGQEADHAAIVALKTRRNGLTILHRLPVEIMSLMFSMVYRCCMDDTQRAYLTLICKHWYNICIDCVNLWNHIDFSHPRSVEVVLARSKDAKITVLIPFWCQANWAYLKLLVPHNNRIRELFIDQYSPDAAFFLRHLVSAPDLEYCDITLRELRLGQTPHYLLSRDFLGNAPRLHTLRLDRCFPHLEAPFFCNLTNFALINQCWAAQFELGALFAVLRAMPQLSDLQISFLVSYEIHGNDLDELCPVPIPFPRLHVLHIAESPANILSLLRIFDYPPTTTLELLAPQDTIATQTQLDTVLSDLGALLSRRMGPFFALRLAGNGVDVQAWKEHETMPILSIRIDALIQVYPSTPDKILQLRQGLRALCAALPLNQLVVLFLADLDLTLNQGMVELFSGLRTLLSLCGAHYGEVPILDDELEGIRLSDLVKFTALRTLAVMGVPVVL</sequence>
<gene>
    <name evidence="1" type="ORF">H0H81_002024</name>
</gene>
<reference evidence="1" key="2">
    <citation type="submission" date="2021-10" db="EMBL/GenBank/DDBJ databases">
        <title>Phylogenomics reveals ancestral predisposition of the termite-cultivated fungus Termitomyces towards a domesticated lifestyle.</title>
        <authorList>
            <person name="Auxier B."/>
            <person name="Grum-Grzhimaylo A."/>
            <person name="Cardenas M.E."/>
            <person name="Lodge J.D."/>
            <person name="Laessoe T."/>
            <person name="Pedersen O."/>
            <person name="Smith M.E."/>
            <person name="Kuyper T.W."/>
            <person name="Franco-Molano E.A."/>
            <person name="Baroni T.J."/>
            <person name="Aanen D.K."/>
        </authorList>
    </citation>
    <scope>NUCLEOTIDE SEQUENCE</scope>
    <source>
        <strain evidence="1">D49</strain>
    </source>
</reference>
<dbReference type="OrthoDB" id="3172239at2759"/>
<organism evidence="1 2">
    <name type="scientific">Sphagnurus paluster</name>
    <dbReference type="NCBI Taxonomy" id="117069"/>
    <lineage>
        <taxon>Eukaryota</taxon>
        <taxon>Fungi</taxon>
        <taxon>Dikarya</taxon>
        <taxon>Basidiomycota</taxon>
        <taxon>Agaricomycotina</taxon>
        <taxon>Agaricomycetes</taxon>
        <taxon>Agaricomycetidae</taxon>
        <taxon>Agaricales</taxon>
        <taxon>Tricholomatineae</taxon>
        <taxon>Lyophyllaceae</taxon>
        <taxon>Sphagnurus</taxon>
    </lineage>
</organism>
<name>A0A9P7FPJ9_9AGAR</name>
<protein>
    <recommendedName>
        <fullName evidence="3">F-box domain-containing protein</fullName>
    </recommendedName>
</protein>
<keyword evidence="2" id="KW-1185">Reference proteome</keyword>
<dbReference type="Proteomes" id="UP000717328">
    <property type="component" value="Unassembled WGS sequence"/>
</dbReference>
<reference evidence="1" key="1">
    <citation type="submission" date="2021-02" db="EMBL/GenBank/DDBJ databases">
        <authorList>
            <person name="Nieuwenhuis M."/>
            <person name="Van De Peppel L.J.J."/>
        </authorList>
    </citation>
    <scope>NUCLEOTIDE SEQUENCE</scope>
    <source>
        <strain evidence="1">D49</strain>
    </source>
</reference>
<evidence type="ECO:0008006" key="3">
    <source>
        <dbReference type="Google" id="ProtNLM"/>
    </source>
</evidence>
<proteinExistence type="predicted"/>
<evidence type="ECO:0000313" key="2">
    <source>
        <dbReference type="Proteomes" id="UP000717328"/>
    </source>
</evidence>
<comment type="caution">
    <text evidence="1">The sequence shown here is derived from an EMBL/GenBank/DDBJ whole genome shotgun (WGS) entry which is preliminary data.</text>
</comment>
<dbReference type="AlphaFoldDB" id="A0A9P7FPJ9"/>
<evidence type="ECO:0000313" key="1">
    <source>
        <dbReference type="EMBL" id="KAG5634431.1"/>
    </source>
</evidence>